<dbReference type="AlphaFoldDB" id="A0A7W9IFQ6"/>
<dbReference type="PROSITE" id="PS51318">
    <property type="entry name" value="TAT"/>
    <property type="match status" value="1"/>
</dbReference>
<dbReference type="Proteomes" id="UP000540685">
    <property type="component" value="Unassembled WGS sequence"/>
</dbReference>
<reference evidence="3 4" key="1">
    <citation type="submission" date="2020-08" db="EMBL/GenBank/DDBJ databases">
        <title>Sequencing the genomes of 1000 actinobacteria strains.</title>
        <authorList>
            <person name="Klenk H.-P."/>
        </authorList>
    </citation>
    <scope>NUCLEOTIDE SEQUENCE [LARGE SCALE GENOMIC DNA]</scope>
    <source>
        <strain evidence="3 4">DSM 46887</strain>
    </source>
</reference>
<sequence length="299" mass="31447">MTTRSRLLAGVSATVAALLLAACTLSPEATGPAPAPSGSARPAGRCPHHPNPACTGVPPGTKLTRLALNEDGAAYRVRTSGVVLDGVHIPGHLLIHADDVTVRNSLIDGYVINADGPRSFRFTIEDSTVGPAGGCQTLPGVGQDKYTAVGLHVRGHSDGFRASGDDVVIRDSYVKLCSNPGDHSDGIQTYRTGRGLVFDHNTVDQRDVKHATAPIFLVDDQIVDAVVTNNLVMGGTYSIQLKNARGKLVMRGNSLVDKSWIYGPVDSDCRTVDWAGNSLVTIDRSYRITSVVGPLACAG</sequence>
<dbReference type="InterPro" id="IPR006311">
    <property type="entry name" value="TAT_signal"/>
</dbReference>
<feature type="region of interest" description="Disordered" evidence="1">
    <location>
        <begin position="30"/>
        <end position="53"/>
    </location>
</feature>
<comment type="caution">
    <text evidence="3">The sequence shown here is derived from an EMBL/GenBank/DDBJ whole genome shotgun (WGS) entry which is preliminary data.</text>
</comment>
<feature type="chain" id="PRO_5039432298" description="Right handed beta helix domain-containing protein" evidence="2">
    <location>
        <begin position="22"/>
        <end position="299"/>
    </location>
</feature>
<evidence type="ECO:0000313" key="4">
    <source>
        <dbReference type="Proteomes" id="UP000540685"/>
    </source>
</evidence>
<protein>
    <recommendedName>
        <fullName evidence="5">Right handed beta helix domain-containing protein</fullName>
    </recommendedName>
</protein>
<accession>A0A7W9IFQ6</accession>
<dbReference type="RefSeq" id="WP_184537706.1">
    <property type="nucleotide sequence ID" value="NZ_JACHMP010000001.1"/>
</dbReference>
<keyword evidence="4" id="KW-1185">Reference proteome</keyword>
<feature type="compositionally biased region" description="Low complexity" evidence="1">
    <location>
        <begin position="30"/>
        <end position="44"/>
    </location>
</feature>
<evidence type="ECO:0000256" key="2">
    <source>
        <dbReference type="SAM" id="SignalP"/>
    </source>
</evidence>
<dbReference type="Gene3D" id="2.160.20.10">
    <property type="entry name" value="Single-stranded right-handed beta-helix, Pectin lyase-like"/>
    <property type="match status" value="1"/>
</dbReference>
<feature type="signal peptide" evidence="2">
    <location>
        <begin position="1"/>
        <end position="21"/>
    </location>
</feature>
<dbReference type="SUPFAM" id="SSF51126">
    <property type="entry name" value="Pectin lyase-like"/>
    <property type="match status" value="1"/>
</dbReference>
<evidence type="ECO:0000313" key="3">
    <source>
        <dbReference type="EMBL" id="MBB5819870.1"/>
    </source>
</evidence>
<organism evidence="3 4">
    <name type="scientific">Streptosporangium becharense</name>
    <dbReference type="NCBI Taxonomy" id="1816182"/>
    <lineage>
        <taxon>Bacteria</taxon>
        <taxon>Bacillati</taxon>
        <taxon>Actinomycetota</taxon>
        <taxon>Actinomycetes</taxon>
        <taxon>Streptosporangiales</taxon>
        <taxon>Streptosporangiaceae</taxon>
        <taxon>Streptosporangium</taxon>
    </lineage>
</organism>
<evidence type="ECO:0000256" key="1">
    <source>
        <dbReference type="SAM" id="MobiDB-lite"/>
    </source>
</evidence>
<evidence type="ECO:0008006" key="5">
    <source>
        <dbReference type="Google" id="ProtNLM"/>
    </source>
</evidence>
<dbReference type="EMBL" id="JACHMP010000001">
    <property type="protein sequence ID" value="MBB5819870.1"/>
    <property type="molecule type" value="Genomic_DNA"/>
</dbReference>
<keyword evidence="2" id="KW-0732">Signal</keyword>
<dbReference type="InterPro" id="IPR012334">
    <property type="entry name" value="Pectin_lyas_fold"/>
</dbReference>
<name>A0A7W9IFQ6_9ACTN</name>
<gene>
    <name evidence="3" type="ORF">F4562_002932</name>
</gene>
<proteinExistence type="predicted"/>
<dbReference type="InterPro" id="IPR011050">
    <property type="entry name" value="Pectin_lyase_fold/virulence"/>
</dbReference>
<dbReference type="PROSITE" id="PS51257">
    <property type="entry name" value="PROKAR_LIPOPROTEIN"/>
    <property type="match status" value="1"/>
</dbReference>